<dbReference type="Pfam" id="PF26421">
    <property type="entry name" value="Avidin_like"/>
    <property type="match status" value="1"/>
</dbReference>
<protein>
    <submittedName>
        <fullName evidence="1">N-acetylglutamate synthase</fullName>
    </submittedName>
</protein>
<dbReference type="EMBL" id="QKSB01000014">
    <property type="protein sequence ID" value="PZE15939.1"/>
    <property type="molecule type" value="Genomic_DNA"/>
</dbReference>
<comment type="caution">
    <text evidence="1">The sequence shown here is derived from an EMBL/GenBank/DDBJ whole genome shotgun (WGS) entry which is preliminary data.</text>
</comment>
<organism evidence="1 2">
    <name type="scientific">Putridiphycobacter roseus</name>
    <dbReference type="NCBI Taxonomy" id="2219161"/>
    <lineage>
        <taxon>Bacteria</taxon>
        <taxon>Pseudomonadati</taxon>
        <taxon>Bacteroidota</taxon>
        <taxon>Flavobacteriia</taxon>
        <taxon>Flavobacteriales</taxon>
        <taxon>Crocinitomicaceae</taxon>
        <taxon>Putridiphycobacter</taxon>
    </lineage>
</organism>
<sequence length="112" mass="12993">MMNYHHKKFKVIHNSENGIVDEEMIFHYVQIGNILTCDYSGANIRKGQLIGLVDENGCINMRYQQINIADERMTGTCFSTPEKWRNGKIRLHEKWQWTSGEQTAGTSILEET</sequence>
<dbReference type="OrthoDB" id="5684515at2"/>
<proteinExistence type="predicted"/>
<name>A0A2W1MV29_9FLAO</name>
<evidence type="ECO:0000313" key="1">
    <source>
        <dbReference type="EMBL" id="PZE15939.1"/>
    </source>
</evidence>
<gene>
    <name evidence="1" type="ORF">DNU06_15640</name>
</gene>
<dbReference type="AlphaFoldDB" id="A0A2W1MV29"/>
<dbReference type="InterPro" id="IPR058595">
    <property type="entry name" value="Avidin-like"/>
</dbReference>
<accession>A0A2W1MV29</accession>
<reference evidence="1 2" key="1">
    <citation type="submission" date="2018-06" db="EMBL/GenBank/DDBJ databases">
        <title>The draft genome sequence of Crocinitomix sp. SM1701.</title>
        <authorList>
            <person name="Zhang X."/>
        </authorList>
    </citation>
    <scope>NUCLEOTIDE SEQUENCE [LARGE SCALE GENOMIC DNA]</scope>
    <source>
        <strain evidence="1 2">SM1701</strain>
    </source>
</reference>
<evidence type="ECO:0000313" key="2">
    <source>
        <dbReference type="Proteomes" id="UP000249248"/>
    </source>
</evidence>
<keyword evidence="2" id="KW-1185">Reference proteome</keyword>
<dbReference type="Proteomes" id="UP000249248">
    <property type="component" value="Unassembled WGS sequence"/>
</dbReference>